<evidence type="ECO:0000256" key="4">
    <source>
        <dbReference type="ARBA" id="ARBA00023136"/>
    </source>
</evidence>
<organism evidence="8">
    <name type="scientific">hydrothermal vent metagenome</name>
    <dbReference type="NCBI Taxonomy" id="652676"/>
    <lineage>
        <taxon>unclassified sequences</taxon>
        <taxon>metagenomes</taxon>
        <taxon>ecological metagenomes</taxon>
    </lineage>
</organism>
<evidence type="ECO:0000256" key="7">
    <source>
        <dbReference type="ARBA" id="ARBA00023288"/>
    </source>
</evidence>
<keyword evidence="1" id="KW-0732">Signal</keyword>
<dbReference type="PANTHER" id="PTHR38038">
    <property type="entry name" value="PENICILLIN-BINDING PROTEIN ACTIVATOR LPOA"/>
    <property type="match status" value="1"/>
</dbReference>
<keyword evidence="2" id="KW-0133">Cell shape</keyword>
<keyword evidence="4" id="KW-0472">Membrane</keyword>
<evidence type="ECO:0000256" key="3">
    <source>
        <dbReference type="ARBA" id="ARBA00022984"/>
    </source>
</evidence>
<dbReference type="Gene3D" id="3.40.50.2300">
    <property type="match status" value="2"/>
</dbReference>
<dbReference type="EMBL" id="UOFS01000039">
    <property type="protein sequence ID" value="VAW99214.1"/>
    <property type="molecule type" value="Genomic_DNA"/>
</dbReference>
<dbReference type="Gene3D" id="1.25.40.650">
    <property type="match status" value="1"/>
</dbReference>
<dbReference type="GO" id="GO:0031241">
    <property type="term" value="C:periplasmic side of cell outer membrane"/>
    <property type="evidence" value="ECO:0007669"/>
    <property type="project" value="TreeGrafter"/>
</dbReference>
<dbReference type="Pfam" id="PF04348">
    <property type="entry name" value="LppC"/>
    <property type="match status" value="1"/>
</dbReference>
<dbReference type="PANTHER" id="PTHR38038:SF1">
    <property type="entry name" value="PENICILLIN-BINDING PROTEIN ACTIVATOR LPOA"/>
    <property type="match status" value="1"/>
</dbReference>
<dbReference type="AlphaFoldDB" id="A0A3B1AYT9"/>
<dbReference type="GO" id="GO:0009252">
    <property type="term" value="P:peptidoglycan biosynthetic process"/>
    <property type="evidence" value="ECO:0007669"/>
    <property type="project" value="UniProtKB-KW"/>
</dbReference>
<dbReference type="InterPro" id="IPR011990">
    <property type="entry name" value="TPR-like_helical_dom_sf"/>
</dbReference>
<dbReference type="InterPro" id="IPR028082">
    <property type="entry name" value="Peripla_BP_I"/>
</dbReference>
<gene>
    <name evidence="8" type="ORF">MNBD_GAMMA22-1465</name>
</gene>
<dbReference type="Gene3D" id="1.25.40.10">
    <property type="entry name" value="Tetratricopeptide repeat domain"/>
    <property type="match status" value="1"/>
</dbReference>
<dbReference type="CDD" id="cd06339">
    <property type="entry name" value="PBP1_YraM_LppC_lipoprotein-like"/>
    <property type="match status" value="1"/>
</dbReference>
<keyword evidence="6" id="KW-0998">Cell outer membrane</keyword>
<evidence type="ECO:0000256" key="6">
    <source>
        <dbReference type="ARBA" id="ARBA00023237"/>
    </source>
</evidence>
<accession>A0A3B1AYT9</accession>
<keyword evidence="3" id="KW-0573">Peptidoglycan synthesis</keyword>
<dbReference type="GO" id="GO:0008360">
    <property type="term" value="P:regulation of cell shape"/>
    <property type="evidence" value="ECO:0007669"/>
    <property type="project" value="UniProtKB-KW"/>
</dbReference>
<proteinExistence type="predicted"/>
<keyword evidence="5" id="KW-0564">Palmitate</keyword>
<keyword evidence="7 8" id="KW-0449">Lipoprotein</keyword>
<dbReference type="GO" id="GO:0030234">
    <property type="term" value="F:enzyme regulator activity"/>
    <property type="evidence" value="ECO:0007669"/>
    <property type="project" value="TreeGrafter"/>
</dbReference>
<dbReference type="SUPFAM" id="SSF53822">
    <property type="entry name" value="Periplasmic binding protein-like I"/>
    <property type="match status" value="1"/>
</dbReference>
<protein>
    <submittedName>
        <fullName evidence="8">LppC putative lipoprotein</fullName>
    </submittedName>
</protein>
<evidence type="ECO:0000256" key="1">
    <source>
        <dbReference type="ARBA" id="ARBA00022729"/>
    </source>
</evidence>
<evidence type="ECO:0000256" key="5">
    <source>
        <dbReference type="ARBA" id="ARBA00023139"/>
    </source>
</evidence>
<evidence type="ECO:0000256" key="2">
    <source>
        <dbReference type="ARBA" id="ARBA00022960"/>
    </source>
</evidence>
<dbReference type="InterPro" id="IPR007443">
    <property type="entry name" value="LpoA"/>
</dbReference>
<evidence type="ECO:0000313" key="8">
    <source>
        <dbReference type="EMBL" id="VAW99214.1"/>
    </source>
</evidence>
<name>A0A3B1AYT9_9ZZZZ</name>
<sequence length="628" mass="71604">MNTNYHIKKKLNRSILLPFIAIAIFLPSCSSTPSTGSNDDVNVIAAEQYIIDKQYVQAAKLFTNLAQQVTSPQYEEYMLRASSSLAKAGQTAQANQIIDSLDINQQYPKLMFYMQLAKSQIAMRERQVNLVLSLLDSPLSDVANHYVSDFYLLRARAHSMNSNRLATATELVKREPYLSNDKDIKANQQAIWQSLSALSERALHQLRISPPPDVLSGWMQLVEIAKKYQLRPSLLKEKIQQWRSNYQNHPLTPGLIAGLIARKAEDVAYPKHIALLLPLNGKFSKAAEAIRDGFMAAYYHNKTINNLTIRIYDSSIQTENILELYETAQKNGAEFIVGPLNKKFVTLLAQQDSLPIPTLALNYIAQTETTPKNLYQFGLSPEEEAIQIAERTWLDGYLSAAALVPAGPWGERVFLAFKERWEQLGGRITEYQTYNAALNDYTIPIRLLLNIDESRERYRAIRKLVKQNIKYTPRRRQDVDYIFLGAYPRQARQIRPQLKFFHAAKVPIYATSHIFTGNLNPEMDRDMDGIIFGDMPWVLSENSSNNSIRSEIDEYITNSGKQLQRLYALGIDAFNIIAAINPLKTYSYERYDGETGSLSIDEGNRVNRQLTWVRFRSGQPTLLDQELK</sequence>
<reference evidence="8" key="1">
    <citation type="submission" date="2018-06" db="EMBL/GenBank/DDBJ databases">
        <authorList>
            <person name="Zhirakovskaya E."/>
        </authorList>
    </citation>
    <scope>NUCLEOTIDE SEQUENCE</scope>
</reference>